<feature type="compositionally biased region" description="Basic residues" evidence="3">
    <location>
        <begin position="630"/>
        <end position="640"/>
    </location>
</feature>
<dbReference type="OMA" id="WDNYDPR"/>
<feature type="region of interest" description="Disordered" evidence="3">
    <location>
        <begin position="1"/>
        <end position="29"/>
    </location>
</feature>
<keyword evidence="6" id="KW-1185">Reference proteome</keyword>
<dbReference type="GO" id="GO:0000447">
    <property type="term" value="P:endonucleolytic cleavage in ITS1 to separate SSU-rRNA from 5.8S rRNA and LSU-rRNA from tricistronic rRNA transcript (SSU-rRNA, 5.8S rRNA, LSU-rRNA)"/>
    <property type="evidence" value="ECO:0007669"/>
    <property type="project" value="TreeGrafter"/>
</dbReference>
<dbReference type="Proteomes" id="UP001142055">
    <property type="component" value="Chromosome 2"/>
</dbReference>
<dbReference type="PANTHER" id="PTHR14490:SF5">
    <property type="entry name" value="PROTEIN KRI1 HOMOLOG"/>
    <property type="match status" value="1"/>
</dbReference>
<feature type="compositionally biased region" description="Acidic residues" evidence="3">
    <location>
        <begin position="289"/>
        <end position="309"/>
    </location>
</feature>
<feature type="region of interest" description="Disordered" evidence="3">
    <location>
        <begin position="452"/>
        <end position="471"/>
    </location>
</feature>
<comment type="caution">
    <text evidence="5">The sequence shown here is derived from an EMBL/GenBank/DDBJ whole genome shotgun (WGS) entry which is preliminary data.</text>
</comment>
<comment type="similarity">
    <text evidence="1">Belongs to the KRI1 family.</text>
</comment>
<dbReference type="InterPro" id="IPR024626">
    <property type="entry name" value="Kri1-like_C"/>
</dbReference>
<feature type="compositionally biased region" description="Basic residues" evidence="3">
    <location>
        <begin position="462"/>
        <end position="471"/>
    </location>
</feature>
<protein>
    <recommendedName>
        <fullName evidence="2">Protein KRI1 homolog</fullName>
    </recommendedName>
</protein>
<dbReference type="Pfam" id="PF12936">
    <property type="entry name" value="Kri1_C"/>
    <property type="match status" value="1"/>
</dbReference>
<dbReference type="GO" id="GO:0005730">
    <property type="term" value="C:nucleolus"/>
    <property type="evidence" value="ECO:0007669"/>
    <property type="project" value="TreeGrafter"/>
</dbReference>
<reference evidence="5" key="1">
    <citation type="submission" date="2022-12" db="EMBL/GenBank/DDBJ databases">
        <title>Genome assemblies of Blomia tropicalis.</title>
        <authorList>
            <person name="Cui Y."/>
        </authorList>
    </citation>
    <scope>NUCLEOTIDE SEQUENCE</scope>
    <source>
        <tissue evidence="5">Adult mites</tissue>
    </source>
</reference>
<feature type="compositionally biased region" description="Polar residues" evidence="3">
    <location>
        <begin position="678"/>
        <end position="688"/>
    </location>
</feature>
<dbReference type="EMBL" id="JAPWDV010000002">
    <property type="protein sequence ID" value="KAJ6219929.1"/>
    <property type="molecule type" value="Genomic_DNA"/>
</dbReference>
<accession>A0A9Q0M6T2</accession>
<feature type="domain" description="Kri1-like C-terminal" evidence="4">
    <location>
        <begin position="485"/>
        <end position="560"/>
    </location>
</feature>
<organism evidence="5 6">
    <name type="scientific">Blomia tropicalis</name>
    <name type="common">Mite</name>
    <dbReference type="NCBI Taxonomy" id="40697"/>
    <lineage>
        <taxon>Eukaryota</taxon>
        <taxon>Metazoa</taxon>
        <taxon>Ecdysozoa</taxon>
        <taxon>Arthropoda</taxon>
        <taxon>Chelicerata</taxon>
        <taxon>Arachnida</taxon>
        <taxon>Acari</taxon>
        <taxon>Acariformes</taxon>
        <taxon>Sarcoptiformes</taxon>
        <taxon>Astigmata</taxon>
        <taxon>Glycyphagoidea</taxon>
        <taxon>Echimyopodidae</taxon>
        <taxon>Blomia</taxon>
    </lineage>
</organism>
<feature type="compositionally biased region" description="Basic and acidic residues" evidence="3">
    <location>
        <begin position="351"/>
        <end position="365"/>
    </location>
</feature>
<feature type="region of interest" description="Disordered" evidence="3">
    <location>
        <begin position="118"/>
        <end position="146"/>
    </location>
</feature>
<dbReference type="AlphaFoldDB" id="A0A9Q0M6T2"/>
<evidence type="ECO:0000259" key="4">
    <source>
        <dbReference type="Pfam" id="PF12936"/>
    </source>
</evidence>
<feature type="compositionally biased region" description="Basic and acidic residues" evidence="3">
    <location>
        <begin position="131"/>
        <end position="140"/>
    </location>
</feature>
<sequence>MASDNPKLFDSDEDEANDNEPSVNILNNESSYAKKYNDWRRKEELQKLKDKYGDTLDIMSEIEDNEDDSNGNSDDSDESDSSNELSSDEMFEEKFLEVYSALKTKDPKIYNKEFNVAIGDDSDDESDSDSNSEKIQADKKSNKKDKKLTIPEYHRKLILEKKGITEEDEFIDVENRQNEKPTYHEELYNIRREIKDIVKNGHEEEEDDQLFSVKGNSISPKPKKYNSEEKERKLAELWNDPKKMDKSEQFLKDYIINKRYREHEPSDSDIKKLTSVDSHFGGFDKVEENISDGYEEDDDDNDDNQLNEDDEKKVHIANYHFEEPDANVIKRYPRSISSIRDTIKKDKKTKRAEGRERKNQEKEAELKRLRKLKREENESKIQKLKEVSGNNCIDIKDLDLNVIIDDDNDFDPEKYEQKMKLLFGDSYYNMDGDCDKPSFEYVPEIDDDLYGEERSNEDNLKNKKKNKKDIKQKRDIMADDDIGIFEDIIGGNIATRFRYRMVEPNDFGLTDEEILRADDQELNRWCSLKKMSQYRGNQAESYDKKVYAQKSKNMELKKKIFKSLFGTNDDEDGSKATNNEEPIKTATKKGKKRRNKKKVTSVNKPTEITVGTGDVNQMTSSETTESSEKAKRKTRKRKKASNVNTNESKPNDKQTNNETGNTKKRKRPAKKGKPINDNKVTTTTSDISIQRLKAYGLSNREIKRVKTK</sequence>
<feature type="compositionally biased region" description="Acidic residues" evidence="3">
    <location>
        <begin position="120"/>
        <end position="130"/>
    </location>
</feature>
<feature type="compositionally biased region" description="Basic and acidic residues" evidence="3">
    <location>
        <begin position="452"/>
        <end position="461"/>
    </location>
</feature>
<dbReference type="GO" id="GO:0030686">
    <property type="term" value="C:90S preribosome"/>
    <property type="evidence" value="ECO:0007669"/>
    <property type="project" value="TreeGrafter"/>
</dbReference>
<feature type="compositionally biased region" description="Basic residues" evidence="3">
    <location>
        <begin position="662"/>
        <end position="673"/>
    </location>
</feature>
<feature type="region of interest" description="Disordered" evidence="3">
    <location>
        <begin position="201"/>
        <end position="230"/>
    </location>
</feature>
<feature type="compositionally biased region" description="Acidic residues" evidence="3">
    <location>
        <begin position="60"/>
        <end position="90"/>
    </location>
</feature>
<dbReference type="InterPro" id="IPR018034">
    <property type="entry name" value="Kri1"/>
</dbReference>
<evidence type="ECO:0000256" key="3">
    <source>
        <dbReference type="SAM" id="MobiDB-lite"/>
    </source>
</evidence>
<evidence type="ECO:0000256" key="2">
    <source>
        <dbReference type="ARBA" id="ARBA00017294"/>
    </source>
</evidence>
<feature type="compositionally biased region" description="Basic residues" evidence="3">
    <location>
        <begin position="586"/>
        <end position="599"/>
    </location>
</feature>
<feature type="region of interest" description="Disordered" evidence="3">
    <location>
        <begin position="50"/>
        <end position="90"/>
    </location>
</feature>
<evidence type="ECO:0000256" key="1">
    <source>
        <dbReference type="ARBA" id="ARBA00007473"/>
    </source>
</evidence>
<gene>
    <name evidence="5" type="ORF">RDWZM_005741</name>
</gene>
<feature type="compositionally biased region" description="Polar residues" evidence="3">
    <location>
        <begin position="19"/>
        <end position="29"/>
    </location>
</feature>
<proteinExistence type="inferred from homology"/>
<name>A0A9Q0M6T2_BLOTA</name>
<evidence type="ECO:0000313" key="6">
    <source>
        <dbReference type="Proteomes" id="UP001142055"/>
    </source>
</evidence>
<feature type="region of interest" description="Disordered" evidence="3">
    <location>
        <begin position="282"/>
        <end position="311"/>
    </location>
</feature>
<feature type="region of interest" description="Disordered" evidence="3">
    <location>
        <begin position="340"/>
        <end position="365"/>
    </location>
</feature>
<evidence type="ECO:0000313" key="5">
    <source>
        <dbReference type="EMBL" id="KAJ6219929.1"/>
    </source>
</evidence>
<feature type="region of interest" description="Disordered" evidence="3">
    <location>
        <begin position="565"/>
        <end position="688"/>
    </location>
</feature>
<dbReference type="Pfam" id="PF05178">
    <property type="entry name" value="Kri1"/>
    <property type="match status" value="1"/>
</dbReference>
<dbReference type="PANTHER" id="PTHR14490">
    <property type="entry name" value="ZINC FINGER, ZZ TYPE"/>
    <property type="match status" value="1"/>
</dbReference>
<feature type="compositionally biased region" description="Polar residues" evidence="3">
    <location>
        <begin position="641"/>
        <end position="660"/>
    </location>
</feature>